<proteinExistence type="predicted"/>
<reference evidence="2 3" key="1">
    <citation type="submission" date="2018-08" db="EMBL/GenBank/DDBJ databases">
        <title>Proposal of Muricauda 72 sp.nov. and Muricauda NH166 sp.nov., isolated from seawater.</title>
        <authorList>
            <person name="Cheng H."/>
            <person name="Wu Y.-H."/>
            <person name="Guo L.-L."/>
            <person name="Xu X.-W."/>
        </authorList>
    </citation>
    <scope>NUCLEOTIDE SEQUENCE [LARGE SCALE GENOMIC DNA]</scope>
    <source>
        <strain evidence="2 3">KCTC 22173</strain>
    </source>
</reference>
<organism evidence="2 3">
    <name type="scientific">Flagellimonas lutimaris</name>
    <dbReference type="NCBI Taxonomy" id="475082"/>
    <lineage>
        <taxon>Bacteria</taxon>
        <taxon>Pseudomonadati</taxon>
        <taxon>Bacteroidota</taxon>
        <taxon>Flavobacteriia</taxon>
        <taxon>Flavobacteriales</taxon>
        <taxon>Flavobacteriaceae</taxon>
        <taxon>Flagellimonas</taxon>
    </lineage>
</organism>
<evidence type="ECO:0000313" key="3">
    <source>
        <dbReference type="Proteomes" id="UP000266067"/>
    </source>
</evidence>
<evidence type="ECO:0000259" key="1">
    <source>
        <dbReference type="Pfam" id="PF22200"/>
    </source>
</evidence>
<sequence>MILEYKTLELYDKMLFETVILKPPYNKSNPMRNEACFLYVIEGEYDSISETEKLTVQTDESVLMKCGNYLSSMPKAKNSDNYKAVAVHFHPDVLIKIYENKLPSFLKQKNTSAIGMC</sequence>
<name>A0A3A1NBS8_9FLAO</name>
<dbReference type="EMBL" id="QXFH01000060">
    <property type="protein sequence ID" value="RIV36691.1"/>
    <property type="molecule type" value="Genomic_DNA"/>
</dbReference>
<dbReference type="InterPro" id="IPR054015">
    <property type="entry name" value="ExsA-like_N"/>
</dbReference>
<protein>
    <recommendedName>
        <fullName evidence="1">ExsA-like N-terminal regulatory domain-containing protein</fullName>
    </recommendedName>
</protein>
<gene>
    <name evidence="2" type="ORF">D2V08_01535</name>
</gene>
<dbReference type="AlphaFoldDB" id="A0A3A1NBS8"/>
<accession>A0A3A1NBS8</accession>
<keyword evidence="3" id="KW-1185">Reference proteome</keyword>
<feature type="domain" description="ExsA-like N-terminal regulatory" evidence="1">
    <location>
        <begin position="36"/>
        <end position="110"/>
    </location>
</feature>
<dbReference type="OrthoDB" id="4480133at2"/>
<dbReference type="Pfam" id="PF22200">
    <property type="entry name" value="ExsA_N"/>
    <property type="match status" value="1"/>
</dbReference>
<dbReference type="Proteomes" id="UP000266067">
    <property type="component" value="Unassembled WGS sequence"/>
</dbReference>
<comment type="caution">
    <text evidence="2">The sequence shown here is derived from an EMBL/GenBank/DDBJ whole genome shotgun (WGS) entry which is preliminary data.</text>
</comment>
<evidence type="ECO:0000313" key="2">
    <source>
        <dbReference type="EMBL" id="RIV36691.1"/>
    </source>
</evidence>